<reference evidence="1 2" key="1">
    <citation type="journal article" date="2013" name="Genome Announc.">
        <title>Draft Genome Sequence of the Cellulolytic, Mesophilic, Anaerobic Bacterium Clostridium termitidis Strain CT1112 (DSM 5398).</title>
        <authorList>
            <person name="Lal S."/>
            <person name="Ramachandran U."/>
            <person name="Zhang X."/>
            <person name="Munir R."/>
            <person name="Sparling R."/>
            <person name="Levin D.B."/>
        </authorList>
    </citation>
    <scope>NUCLEOTIDE SEQUENCE [LARGE SCALE GENOMIC DNA]</scope>
    <source>
        <strain evidence="1 2">CT1112</strain>
    </source>
</reference>
<proteinExistence type="predicted"/>
<dbReference type="Proteomes" id="UP000014155">
    <property type="component" value="Unassembled WGS sequence"/>
</dbReference>
<name>S0FGQ5_RUMCE</name>
<dbReference type="EMBL" id="AORV01000046">
    <property type="protein sequence ID" value="EMS70760.1"/>
    <property type="molecule type" value="Genomic_DNA"/>
</dbReference>
<dbReference type="PATRIC" id="fig|1195236.3.peg.3697"/>
<evidence type="ECO:0000313" key="2">
    <source>
        <dbReference type="Proteomes" id="UP000014155"/>
    </source>
</evidence>
<accession>S0FGQ5</accession>
<sequence>MLKIKKLKPAGRIPASLNKQIDKYFAHKIFEKYGINRFRKQFGSLVFKMGTRDYEETSPIKMESISGVVNNHSWYLNEYKPIINIQVGREPVYLKTIKEKPVPIYIYSEKLMNKPAFPGAQTGGERLPDRKVYIKNTGRAQSVNTSEHTREASHYRTVNIYTGRPAADENTLADYKILPGSSILQYNTTTLQRNSYLHTGIRNFNSGTKAYYTNITAPLKPLQNEKAVPFTRGEPPVQSYGTENIKGPPDAYKNTVEPLLFKQWEMPRKNVEPYYQNHQNQQNHQIFNYTKFNNITEFSNHYRINKNTLLQTEETYSRVIRTGYERLSHTDIRKDTVLKELYYSAVPLTRVWGKQDPEAAHRQAHMPTQKNTPGFLPESKNSGLILYKPKMEKPAAAENQFAGDILPGRNEVYTKALTASAYGKRTNIDSPEEINQLAEKVYGLIEKRLGIQKDRRGIR</sequence>
<evidence type="ECO:0000313" key="1">
    <source>
        <dbReference type="EMBL" id="EMS70760.1"/>
    </source>
</evidence>
<protein>
    <submittedName>
        <fullName evidence="1">Uncharacterized protein</fullName>
    </submittedName>
</protein>
<gene>
    <name evidence="1" type="ORF">CTER_3476</name>
</gene>
<keyword evidence="2" id="KW-1185">Reference proteome</keyword>
<dbReference type="STRING" id="1195236.CTER_3476"/>
<dbReference type="RefSeq" id="WP_004627534.1">
    <property type="nucleotide sequence ID" value="NZ_AORV01000046.1"/>
</dbReference>
<organism evidence="1 2">
    <name type="scientific">Ruminiclostridium cellobioparum subsp. termitidis CT1112</name>
    <dbReference type="NCBI Taxonomy" id="1195236"/>
    <lineage>
        <taxon>Bacteria</taxon>
        <taxon>Bacillati</taxon>
        <taxon>Bacillota</taxon>
        <taxon>Clostridia</taxon>
        <taxon>Eubacteriales</taxon>
        <taxon>Oscillospiraceae</taxon>
        <taxon>Ruminiclostridium</taxon>
    </lineage>
</organism>
<comment type="caution">
    <text evidence="1">The sequence shown here is derived from an EMBL/GenBank/DDBJ whole genome shotgun (WGS) entry which is preliminary data.</text>
</comment>
<dbReference type="AlphaFoldDB" id="S0FGQ5"/>